<proteinExistence type="predicted"/>
<accession>L8X1I2</accession>
<dbReference type="EMBL" id="AFRT01000673">
    <property type="protein sequence ID" value="ELU42952.1"/>
    <property type="molecule type" value="Genomic_DNA"/>
</dbReference>
<dbReference type="Proteomes" id="UP000011668">
    <property type="component" value="Unassembled WGS sequence"/>
</dbReference>
<dbReference type="HOGENOM" id="CLU_2387681_0_0_1"/>
<gene>
    <name evidence="1" type="ORF">AG1IA_03018</name>
</gene>
<keyword evidence="2" id="KW-1185">Reference proteome</keyword>
<dbReference type="AlphaFoldDB" id="L8X1I2"/>
<organism evidence="1 2">
    <name type="scientific">Thanatephorus cucumeris (strain AG1-IA)</name>
    <name type="common">Rice sheath blight fungus</name>
    <name type="synonym">Rhizoctonia solani</name>
    <dbReference type="NCBI Taxonomy" id="983506"/>
    <lineage>
        <taxon>Eukaryota</taxon>
        <taxon>Fungi</taxon>
        <taxon>Dikarya</taxon>
        <taxon>Basidiomycota</taxon>
        <taxon>Agaricomycotina</taxon>
        <taxon>Agaricomycetes</taxon>
        <taxon>Cantharellales</taxon>
        <taxon>Ceratobasidiaceae</taxon>
        <taxon>Rhizoctonia</taxon>
        <taxon>Rhizoctonia solani AG-1</taxon>
    </lineage>
</organism>
<evidence type="ECO:0000313" key="2">
    <source>
        <dbReference type="Proteomes" id="UP000011668"/>
    </source>
</evidence>
<evidence type="ECO:0000313" key="1">
    <source>
        <dbReference type="EMBL" id="ELU42952.1"/>
    </source>
</evidence>
<sequence>MEYDAAPCRVAGEKLYSHEDHPQNLGTRYMYIPVAHQNESNVVRVFKKLGITLLKVPPELTILNIFEYVVWFAFSPKVFPVLIDSFQDSRTFEY</sequence>
<name>L8X1I2_THACA</name>
<comment type="caution">
    <text evidence="1">The sequence shown here is derived from an EMBL/GenBank/DDBJ whole genome shotgun (WGS) entry which is preliminary data.</text>
</comment>
<protein>
    <submittedName>
        <fullName evidence="1">Uncharacterized protein</fullName>
    </submittedName>
</protein>
<reference evidence="1 2" key="1">
    <citation type="journal article" date="2013" name="Nat. Commun.">
        <title>The evolution and pathogenic mechanisms of the rice sheath blight pathogen.</title>
        <authorList>
            <person name="Zheng A."/>
            <person name="Lin R."/>
            <person name="Xu L."/>
            <person name="Qin P."/>
            <person name="Tang C."/>
            <person name="Ai P."/>
            <person name="Zhang D."/>
            <person name="Liu Y."/>
            <person name="Sun Z."/>
            <person name="Feng H."/>
            <person name="Wang Y."/>
            <person name="Chen Y."/>
            <person name="Liang X."/>
            <person name="Fu R."/>
            <person name="Li Q."/>
            <person name="Zhang J."/>
            <person name="Yu X."/>
            <person name="Xie Z."/>
            <person name="Ding L."/>
            <person name="Guan P."/>
            <person name="Tang J."/>
            <person name="Liang Y."/>
            <person name="Wang S."/>
            <person name="Deng Q."/>
            <person name="Li S."/>
            <person name="Zhu J."/>
            <person name="Wang L."/>
            <person name="Liu H."/>
            <person name="Li P."/>
        </authorList>
    </citation>
    <scope>NUCLEOTIDE SEQUENCE [LARGE SCALE GENOMIC DNA]</scope>
    <source>
        <strain evidence="2">AG-1 IA</strain>
    </source>
</reference>